<dbReference type="Proteomes" id="UP000563426">
    <property type="component" value="Unassembled WGS sequence"/>
</dbReference>
<dbReference type="AlphaFoldDB" id="A0A3A8I960"/>
<feature type="region of interest" description="Disordered" evidence="4">
    <location>
        <begin position="1"/>
        <end position="44"/>
    </location>
</feature>
<dbReference type="InterPro" id="IPR005474">
    <property type="entry name" value="Transketolase_N"/>
</dbReference>
<comment type="cofactor">
    <cofactor evidence="1">
        <name>thiamine diphosphate</name>
        <dbReference type="ChEBI" id="CHEBI:58937"/>
    </cofactor>
</comment>
<reference evidence="6 7" key="1">
    <citation type="submission" date="2020-05" db="EMBL/GenBank/DDBJ databases">
        <authorList>
            <person name="Whitworth D."/>
        </authorList>
    </citation>
    <scope>NUCLEOTIDE SEQUENCE [LARGE SCALE GENOMIC DNA]</scope>
    <source>
        <strain evidence="6 7">AB043B</strain>
    </source>
</reference>
<gene>
    <name evidence="6" type="ORF">HMI49_10160</name>
</gene>
<sequence length="315" mass="32678">MTFSANPTTPGLSRDARTPDEPTASSGPVTPARTSDGPSGAASDAGLALLPRRAKRIRQTIVRLAATPSGCHLGGSLSMVEILVALLGRVMRVDPRAPKAPERDHLILSKGHAAAGLYAALAEFGFVDVETLVREYNADGSIFTGHVNAAVPGVEFATGSLGHGLGLGVGLTLGHALRGEPNRTFVVCGDGEMGEGSNWEALQVASHRKLTGLTLIIDRNGGQNDGPTESILSQEALVQRLDAFGFQSLEVDGHDLPALCAALEAPVVGGRPRAIVARTQKGAGVPMLKGKGPHYAVFSPDHLRRALASMGEDGQ</sequence>
<keyword evidence="3" id="KW-0786">Thiamine pyrophosphate</keyword>
<dbReference type="RefSeq" id="WP_120526646.1">
    <property type="nucleotide sequence ID" value="NZ_JABFJV010000041.1"/>
</dbReference>
<evidence type="ECO:0000256" key="3">
    <source>
        <dbReference type="ARBA" id="ARBA00023052"/>
    </source>
</evidence>
<keyword evidence="7" id="KW-1185">Reference proteome</keyword>
<organism evidence="6 7">
    <name type="scientific">Corallococcus exercitus</name>
    <dbReference type="NCBI Taxonomy" id="2316736"/>
    <lineage>
        <taxon>Bacteria</taxon>
        <taxon>Pseudomonadati</taxon>
        <taxon>Myxococcota</taxon>
        <taxon>Myxococcia</taxon>
        <taxon>Myxococcales</taxon>
        <taxon>Cystobacterineae</taxon>
        <taxon>Myxococcaceae</taxon>
        <taxon>Corallococcus</taxon>
    </lineage>
</organism>
<name>A0A3A8I960_9BACT</name>
<evidence type="ECO:0000256" key="2">
    <source>
        <dbReference type="ARBA" id="ARBA00007131"/>
    </source>
</evidence>
<dbReference type="PANTHER" id="PTHR47514">
    <property type="entry name" value="TRANSKETOLASE N-TERMINAL SECTION-RELATED"/>
    <property type="match status" value="1"/>
</dbReference>
<accession>A0A3A8I960</accession>
<proteinExistence type="inferred from homology"/>
<dbReference type="InterPro" id="IPR029061">
    <property type="entry name" value="THDP-binding"/>
</dbReference>
<dbReference type="Pfam" id="PF00456">
    <property type="entry name" value="Transketolase_N"/>
    <property type="match status" value="1"/>
</dbReference>
<feature type="domain" description="Transketolase N-terminal" evidence="5">
    <location>
        <begin position="66"/>
        <end position="300"/>
    </location>
</feature>
<feature type="compositionally biased region" description="Polar residues" evidence="4">
    <location>
        <begin position="1"/>
        <end position="11"/>
    </location>
</feature>
<evidence type="ECO:0000313" key="7">
    <source>
        <dbReference type="Proteomes" id="UP000563426"/>
    </source>
</evidence>
<feature type="compositionally biased region" description="Low complexity" evidence="4">
    <location>
        <begin position="35"/>
        <end position="44"/>
    </location>
</feature>
<dbReference type="PANTHER" id="PTHR47514:SF1">
    <property type="entry name" value="TRANSKETOLASE N-TERMINAL SECTION-RELATED"/>
    <property type="match status" value="1"/>
</dbReference>
<dbReference type="EMBL" id="JABFJV010000041">
    <property type="protein sequence ID" value="NOK33561.1"/>
    <property type="molecule type" value="Genomic_DNA"/>
</dbReference>
<protein>
    <submittedName>
        <fullName evidence="6">Transketolase</fullName>
    </submittedName>
</protein>
<dbReference type="Gene3D" id="3.40.50.970">
    <property type="match status" value="1"/>
</dbReference>
<comment type="caution">
    <text evidence="6">The sequence shown here is derived from an EMBL/GenBank/DDBJ whole genome shotgun (WGS) entry which is preliminary data.</text>
</comment>
<evidence type="ECO:0000259" key="5">
    <source>
        <dbReference type="Pfam" id="PF00456"/>
    </source>
</evidence>
<evidence type="ECO:0000313" key="6">
    <source>
        <dbReference type="EMBL" id="NOK33561.1"/>
    </source>
</evidence>
<evidence type="ECO:0000256" key="1">
    <source>
        <dbReference type="ARBA" id="ARBA00001964"/>
    </source>
</evidence>
<dbReference type="OrthoDB" id="8732661at2"/>
<comment type="similarity">
    <text evidence="2">Belongs to the transketolase family.</text>
</comment>
<dbReference type="SUPFAM" id="SSF52518">
    <property type="entry name" value="Thiamin diphosphate-binding fold (THDP-binding)"/>
    <property type="match status" value="1"/>
</dbReference>
<evidence type="ECO:0000256" key="4">
    <source>
        <dbReference type="SAM" id="MobiDB-lite"/>
    </source>
</evidence>